<sequence length="59" mass="6334">MKTSIYNVNGMTCATCALTVEKALNKLDGIQNASVNLATEKTNIQYDPAHLSLSDIDSC</sequence>
<evidence type="ECO:0000259" key="4">
    <source>
        <dbReference type="PROSITE" id="PS50846"/>
    </source>
</evidence>
<dbReference type="EMBL" id="CP008921">
    <property type="protein sequence ID" value="AIG42729.1"/>
    <property type="molecule type" value="Genomic_DNA"/>
</dbReference>
<dbReference type="Gene3D" id="3.30.70.100">
    <property type="match status" value="1"/>
</dbReference>
<dbReference type="InterPro" id="IPR017969">
    <property type="entry name" value="Heavy-metal-associated_CS"/>
</dbReference>
<dbReference type="CDD" id="cd00371">
    <property type="entry name" value="HMA"/>
    <property type="match status" value="1"/>
</dbReference>
<dbReference type="PANTHER" id="PTHR46594">
    <property type="entry name" value="P-TYPE CATION-TRANSPORTING ATPASE"/>
    <property type="match status" value="1"/>
</dbReference>
<reference evidence="5 6" key="1">
    <citation type="journal article" date="2014" name="Genome Announc.">
        <title>Whole-Genome Sequence of Streptococcus suis Serotype 4 Reference Strain 6407.</title>
        <authorList>
            <person name="Wang K."/>
            <person name="Chen J."/>
            <person name="Yao H."/>
            <person name="Lu C."/>
        </authorList>
    </citation>
    <scope>NUCLEOTIDE SEQUENCE [LARGE SCALE GENOMIC DNA]</scope>
    <source>
        <strain evidence="5">6407</strain>
    </source>
</reference>
<evidence type="ECO:0000256" key="3">
    <source>
        <dbReference type="ARBA" id="ARBA00023008"/>
    </source>
</evidence>
<dbReference type="SUPFAM" id="SSF55008">
    <property type="entry name" value="HMA, heavy metal-associated domain"/>
    <property type="match status" value="1"/>
</dbReference>
<dbReference type="Proteomes" id="UP000028185">
    <property type="component" value="Chromosome"/>
</dbReference>
<dbReference type="PANTHER" id="PTHR46594:SF4">
    <property type="entry name" value="P-TYPE CATION-TRANSPORTING ATPASE"/>
    <property type="match status" value="1"/>
</dbReference>
<gene>
    <name evidence="5" type="ORF">ID09_01075</name>
</gene>
<dbReference type="FunFam" id="3.30.70.100:FF:000005">
    <property type="entry name" value="Copper-exporting P-type ATPase A"/>
    <property type="match status" value="1"/>
</dbReference>
<keyword evidence="2" id="KW-0479">Metal-binding</keyword>
<dbReference type="Pfam" id="PF00403">
    <property type="entry name" value="HMA"/>
    <property type="match status" value="1"/>
</dbReference>
<evidence type="ECO:0000256" key="2">
    <source>
        <dbReference type="ARBA" id="ARBA00022723"/>
    </source>
</evidence>
<dbReference type="PROSITE" id="PS01047">
    <property type="entry name" value="HMA_1"/>
    <property type="match status" value="1"/>
</dbReference>
<evidence type="ECO:0000313" key="6">
    <source>
        <dbReference type="Proteomes" id="UP000028185"/>
    </source>
</evidence>
<dbReference type="GO" id="GO:0046872">
    <property type="term" value="F:metal ion binding"/>
    <property type="evidence" value="ECO:0007669"/>
    <property type="project" value="UniProtKB-KW"/>
</dbReference>
<dbReference type="AlphaFoldDB" id="A0A075SEF2"/>
<name>A0A075SEF2_STRSU</name>
<accession>A0A075SEF2</accession>
<evidence type="ECO:0000256" key="1">
    <source>
        <dbReference type="ARBA" id="ARBA00015313"/>
    </source>
</evidence>
<feature type="domain" description="HMA" evidence="4">
    <location>
        <begin position="2"/>
        <end position="59"/>
    </location>
</feature>
<dbReference type="HOGENOM" id="CLU_134973_10_3_9"/>
<dbReference type="InterPro" id="IPR036163">
    <property type="entry name" value="HMA_dom_sf"/>
</dbReference>
<dbReference type="InterPro" id="IPR006121">
    <property type="entry name" value="HMA_dom"/>
</dbReference>
<organism evidence="5 6">
    <name type="scientific">Streptococcus suis 6407</name>
    <dbReference type="NCBI Taxonomy" id="1214179"/>
    <lineage>
        <taxon>Bacteria</taxon>
        <taxon>Bacillati</taxon>
        <taxon>Bacillota</taxon>
        <taxon>Bacilli</taxon>
        <taxon>Lactobacillales</taxon>
        <taxon>Streptococcaceae</taxon>
        <taxon>Streptococcus</taxon>
    </lineage>
</organism>
<keyword evidence="3" id="KW-0186">Copper</keyword>
<evidence type="ECO:0000313" key="5">
    <source>
        <dbReference type="EMBL" id="AIG42729.1"/>
    </source>
</evidence>
<protein>
    <recommendedName>
        <fullName evidence="1">Copper chaperone CopZ</fullName>
    </recommendedName>
</protein>
<dbReference type="PROSITE" id="PS50846">
    <property type="entry name" value="HMA_2"/>
    <property type="match status" value="1"/>
</dbReference>
<dbReference type="PATRIC" id="fig|1214179.4.peg.184"/>
<proteinExistence type="predicted"/>